<dbReference type="eggNOG" id="ENOG5030ZJ0">
    <property type="taxonomic scope" value="Bacteria"/>
</dbReference>
<comment type="caution">
    <text evidence="1">The sequence shown here is derived from an EMBL/GenBank/DDBJ whole genome shotgun (WGS) entry which is preliminary data.</text>
</comment>
<keyword evidence="2" id="KW-1185">Reference proteome</keyword>
<sequence length="131" mass="15291">MKEIIYKDLGYAELYCFENYIISQVKEGTIISPDKNKDLDEVIQEHYENRPVVYLSNRTFDYNVMPTTYLESAMIENLIGVGIITQTGINKRNAEFESSFFKKEFIVLDSLLDGILWAENLVKEYSIKKLK</sequence>
<dbReference type="OrthoDB" id="1144359at2"/>
<dbReference type="STRING" id="319236.BST91_07130"/>
<dbReference type="AlphaFoldDB" id="A0A090Q5L8"/>
<reference evidence="1" key="1">
    <citation type="journal article" date="2014" name="Genome Announc.">
        <title>Draft Genome Sequences of Marine Flavobacterium Nonlabens Strains NR17, NR24, NR27, NR32, NR33, and Ara13.</title>
        <authorList>
            <person name="Nakanishi M."/>
            <person name="Meirelles P."/>
            <person name="Suzuki R."/>
            <person name="Takatani N."/>
            <person name="Mino S."/>
            <person name="Suda W."/>
            <person name="Oshima K."/>
            <person name="Hattori M."/>
            <person name="Ohkuma M."/>
            <person name="Hosokawa M."/>
            <person name="Miyashita K."/>
            <person name="Thompson F.L."/>
            <person name="Niwa A."/>
            <person name="Sawabe T."/>
            <person name="Sawabe T."/>
        </authorList>
    </citation>
    <scope>NUCLEOTIDE SEQUENCE [LARGE SCALE GENOMIC DNA]</scope>
    <source>
        <strain evidence="1">JCM 19294</strain>
    </source>
</reference>
<organism evidence="1 2">
    <name type="scientific">Nonlabens tegetincola</name>
    <dbReference type="NCBI Taxonomy" id="323273"/>
    <lineage>
        <taxon>Bacteria</taxon>
        <taxon>Pseudomonadati</taxon>
        <taxon>Bacteroidota</taxon>
        <taxon>Flavobacteriia</taxon>
        <taxon>Flavobacteriales</taxon>
        <taxon>Flavobacteriaceae</taxon>
        <taxon>Nonlabens</taxon>
    </lineage>
</organism>
<evidence type="ECO:0000313" key="2">
    <source>
        <dbReference type="Proteomes" id="UP000029221"/>
    </source>
</evidence>
<gene>
    <name evidence="1" type="ORF">JCM19294_949</name>
</gene>
<evidence type="ECO:0000313" key="1">
    <source>
        <dbReference type="EMBL" id="GAK98315.1"/>
    </source>
</evidence>
<name>A0A090Q5L8_9FLAO</name>
<protein>
    <submittedName>
        <fullName evidence="1">Uncharacterized protein</fullName>
    </submittedName>
</protein>
<dbReference type="EMBL" id="BBML01000010">
    <property type="protein sequence ID" value="GAK98315.1"/>
    <property type="molecule type" value="Genomic_DNA"/>
</dbReference>
<accession>A0A090Q5L8</accession>
<dbReference type="Proteomes" id="UP000029221">
    <property type="component" value="Unassembled WGS sequence"/>
</dbReference>
<dbReference type="RefSeq" id="WP_042280425.1">
    <property type="nucleotide sequence ID" value="NZ_BBML01000010.1"/>
</dbReference>
<accession>A0A2S7T215</accession>
<proteinExistence type="predicted"/>